<evidence type="ECO:0000256" key="1">
    <source>
        <dbReference type="ARBA" id="ARBA00022723"/>
    </source>
</evidence>
<evidence type="ECO:0000259" key="2">
    <source>
        <dbReference type="SMART" id="SM00922"/>
    </source>
</evidence>
<name>A0A3L6E186_MAIZE</name>
<dbReference type="PANTHER" id="PTHR48073">
    <property type="entry name" value="O-SUCCINYLBENZOATE SYNTHASE-RELATED"/>
    <property type="match status" value="1"/>
</dbReference>
<accession>A0A3L6E186</accession>
<dbReference type="EMBL" id="NCVQ01000008">
    <property type="protein sequence ID" value="PWZ14268.1"/>
    <property type="molecule type" value="Genomic_DNA"/>
</dbReference>
<gene>
    <name evidence="3" type="primary">POPTR_0012s05040g_3</name>
    <name evidence="3" type="ORF">Zm00014a_038836</name>
</gene>
<dbReference type="InterPro" id="IPR036849">
    <property type="entry name" value="Enolase-like_C_sf"/>
</dbReference>
<dbReference type="GO" id="GO:0046872">
    <property type="term" value="F:metal ion binding"/>
    <property type="evidence" value="ECO:0007669"/>
    <property type="project" value="UniProtKB-KW"/>
</dbReference>
<dbReference type="ExpressionAtlas" id="A0A3L6E186">
    <property type="expression patterns" value="baseline and differential"/>
</dbReference>
<organism evidence="3">
    <name type="scientific">Zea mays</name>
    <name type="common">Maize</name>
    <dbReference type="NCBI Taxonomy" id="4577"/>
    <lineage>
        <taxon>Eukaryota</taxon>
        <taxon>Viridiplantae</taxon>
        <taxon>Streptophyta</taxon>
        <taxon>Embryophyta</taxon>
        <taxon>Tracheophyta</taxon>
        <taxon>Spermatophyta</taxon>
        <taxon>Magnoliopsida</taxon>
        <taxon>Liliopsida</taxon>
        <taxon>Poales</taxon>
        <taxon>Poaceae</taxon>
        <taxon>PACMAD clade</taxon>
        <taxon>Panicoideae</taxon>
        <taxon>Andropogonodae</taxon>
        <taxon>Andropogoneae</taxon>
        <taxon>Tripsacinae</taxon>
        <taxon>Zea</taxon>
    </lineage>
</organism>
<dbReference type="Gene3D" id="3.20.20.120">
    <property type="entry name" value="Enolase-like C-terminal domain"/>
    <property type="match status" value="1"/>
</dbReference>
<dbReference type="Proteomes" id="UP000251960">
    <property type="component" value="Chromosome 7"/>
</dbReference>
<proteinExistence type="predicted"/>
<dbReference type="SUPFAM" id="SSF51604">
    <property type="entry name" value="Enolase C-terminal domain-like"/>
    <property type="match status" value="1"/>
</dbReference>
<feature type="domain" description="Mandelate racemase/muconate lactonizing enzyme C-terminal" evidence="2">
    <location>
        <begin position="19"/>
        <end position="112"/>
    </location>
</feature>
<keyword evidence="1" id="KW-0479">Metal-binding</keyword>
<evidence type="ECO:0000313" key="3">
    <source>
        <dbReference type="EMBL" id="PWZ14268.1"/>
    </source>
</evidence>
<sequence>MLAATATLLRGSKIPIVTPNEATQLAAKYHRQGFQTLKLMVGKKLNSDIEVLKIIRLAHPDCSFVFDGNEGYTTNQAIVVLDRLRQMGVTPVLFEQPVHKDDWEGLRDVNVVTMEKYKVIVVAHES</sequence>
<comment type="caution">
    <text evidence="3">The sequence shown here is derived from an EMBL/GenBank/DDBJ whole genome shotgun (WGS) entry which is preliminary data.</text>
</comment>
<reference evidence="3" key="1">
    <citation type="journal article" date="2018" name="Nat. Genet.">
        <title>Extensive intraspecific gene order and gene structural variations between Mo17 and other maize genomes.</title>
        <authorList>
            <person name="Sun S."/>
            <person name="Zhou Y."/>
            <person name="Chen J."/>
            <person name="Shi J."/>
            <person name="Zhao H."/>
            <person name="Zhao H."/>
            <person name="Song W."/>
            <person name="Zhang M."/>
            <person name="Cui Y."/>
            <person name="Dong X."/>
            <person name="Liu H."/>
            <person name="Ma X."/>
            <person name="Jiao Y."/>
            <person name="Wang B."/>
            <person name="Wei X."/>
            <person name="Stein J.C."/>
            <person name="Glaubitz J.C."/>
            <person name="Lu F."/>
            <person name="Yu G."/>
            <person name="Liang C."/>
            <person name="Fengler K."/>
            <person name="Li B."/>
            <person name="Rafalski A."/>
            <person name="Schnable P.S."/>
            <person name="Ware D.H."/>
            <person name="Buckler E.S."/>
            <person name="Lai J."/>
        </authorList>
    </citation>
    <scope>NUCLEOTIDE SEQUENCE [LARGE SCALE GENOMIC DNA]</scope>
    <source>
        <tissue evidence="3">Seedling</tissue>
    </source>
</reference>
<dbReference type="Pfam" id="PF13378">
    <property type="entry name" value="MR_MLE_C"/>
    <property type="match status" value="1"/>
</dbReference>
<dbReference type="AlphaFoldDB" id="A0A3L6E186"/>
<dbReference type="InterPro" id="IPR013342">
    <property type="entry name" value="Mandelate_racemase_C"/>
</dbReference>
<dbReference type="InterPro" id="IPR029065">
    <property type="entry name" value="Enolase_C-like"/>
</dbReference>
<dbReference type="PANTHER" id="PTHR48073:SF2">
    <property type="entry name" value="O-SUCCINYLBENZOATE SYNTHASE"/>
    <property type="match status" value="1"/>
</dbReference>
<dbReference type="SMART" id="SM00922">
    <property type="entry name" value="MR_MLE"/>
    <property type="match status" value="1"/>
</dbReference>
<protein>
    <submittedName>
        <fullName evidence="3">L-Ala-D/L-amino acid epimerase</fullName>
    </submittedName>
</protein>